<evidence type="ECO:0000313" key="2">
    <source>
        <dbReference type="Proteomes" id="UP000516305"/>
    </source>
</evidence>
<evidence type="ECO:0000313" key="1">
    <source>
        <dbReference type="EMBL" id="QNR25490.1"/>
    </source>
</evidence>
<dbReference type="EMBL" id="CP060139">
    <property type="protein sequence ID" value="QNR25490.1"/>
    <property type="molecule type" value="Genomic_DNA"/>
</dbReference>
<sequence>MINQLKSLDIHTLPQLLKFVTEHRDLSFWKTGNRLGSMKASNGFGTVYYDSGNALFSVIGINSTNEIIDRFFLSGNFDLTYTDLVDLFGKPREAYSSYDDEYQNFFNEENDSPWVVSCRTEKSIISQAGILIHNLQFSWKQKEE</sequence>
<dbReference type="KEGG" id="chyd:H4K34_06520"/>
<proteinExistence type="predicted"/>
<protein>
    <submittedName>
        <fullName evidence="1">Uncharacterized protein</fullName>
    </submittedName>
</protein>
<dbReference type="AlphaFoldDB" id="A0A7H0VIE2"/>
<accession>A0A7H0VIE2</accession>
<organism evidence="1 2">
    <name type="scientific">Croceimicrobium hydrocarbonivorans</name>
    <dbReference type="NCBI Taxonomy" id="2761580"/>
    <lineage>
        <taxon>Bacteria</taxon>
        <taxon>Pseudomonadati</taxon>
        <taxon>Bacteroidota</taxon>
        <taxon>Flavobacteriia</taxon>
        <taxon>Flavobacteriales</taxon>
        <taxon>Owenweeksiaceae</taxon>
        <taxon>Croceimicrobium</taxon>
    </lineage>
</organism>
<dbReference type="RefSeq" id="WP_210760018.1">
    <property type="nucleotide sequence ID" value="NZ_CP060139.1"/>
</dbReference>
<keyword evidence="2" id="KW-1185">Reference proteome</keyword>
<name>A0A7H0VIE2_9FLAO</name>
<dbReference type="Proteomes" id="UP000516305">
    <property type="component" value="Chromosome"/>
</dbReference>
<reference evidence="1 2" key="1">
    <citation type="submission" date="2020-08" db="EMBL/GenBank/DDBJ databases">
        <title>Croceimicrobium hydrocarbonivorans gen. nov., sp. nov., a novel marine bacterium isolated from a bacterial consortium that degrades polyethylene terephthalate.</title>
        <authorList>
            <person name="Liu R."/>
        </authorList>
    </citation>
    <scope>NUCLEOTIDE SEQUENCE [LARGE SCALE GENOMIC DNA]</scope>
    <source>
        <strain evidence="1 2">A20-9</strain>
    </source>
</reference>
<gene>
    <name evidence="1" type="ORF">H4K34_06520</name>
</gene>